<dbReference type="Pfam" id="PF06169">
    <property type="entry name" value="DUF982"/>
    <property type="match status" value="1"/>
</dbReference>
<dbReference type="RefSeq" id="WP_192567215.1">
    <property type="nucleotide sequence ID" value="NZ_JACZEP010000005.1"/>
</dbReference>
<sequence>MKVHAFDRSIFVRDDKKLIHELESIDDALAFLAAWPESRRGPIYQSAFRACQAVREERLHLDGARNALHCFARSAGILEQAPVSIEPWMIVPRNGRGGILA</sequence>
<dbReference type="EMBL" id="JACZEP010000005">
    <property type="protein sequence ID" value="MBE1205906.1"/>
    <property type="molecule type" value="Genomic_DNA"/>
</dbReference>
<evidence type="ECO:0000313" key="1">
    <source>
        <dbReference type="EMBL" id="MBE1205906.1"/>
    </source>
</evidence>
<dbReference type="InterPro" id="IPR010385">
    <property type="entry name" value="DUF982"/>
</dbReference>
<protein>
    <submittedName>
        <fullName evidence="1">DUF982 domain-containing protein</fullName>
    </submittedName>
</protein>
<proteinExistence type="predicted"/>
<reference evidence="1 2" key="1">
    <citation type="submission" date="2020-09" db="EMBL/GenBank/DDBJ databases">
        <title>Draft Genome Sequence of Aminobacter carboxidus type strain DSM 1086, a soil Gram-negative carboxydobacterium.</title>
        <authorList>
            <person name="Turrini P."/>
            <person name="Tescari M."/>
            <person name="Artuso I."/>
            <person name="Lugli G.A."/>
            <person name="Frangipani E."/>
            <person name="Ventura M."/>
            <person name="Visca P."/>
        </authorList>
    </citation>
    <scope>NUCLEOTIDE SEQUENCE [LARGE SCALE GENOMIC DNA]</scope>
    <source>
        <strain evidence="1 2">DSM 1086</strain>
    </source>
</reference>
<name>A0ABR9GQE4_9HYPH</name>
<accession>A0ABR9GQE4</accession>
<keyword evidence="2" id="KW-1185">Reference proteome</keyword>
<dbReference type="Gene3D" id="6.10.250.730">
    <property type="match status" value="1"/>
</dbReference>
<evidence type="ECO:0000313" key="2">
    <source>
        <dbReference type="Proteomes" id="UP000598227"/>
    </source>
</evidence>
<organism evidence="1 2">
    <name type="scientific">Aminobacter carboxidus</name>
    <dbReference type="NCBI Taxonomy" id="376165"/>
    <lineage>
        <taxon>Bacteria</taxon>
        <taxon>Pseudomonadati</taxon>
        <taxon>Pseudomonadota</taxon>
        <taxon>Alphaproteobacteria</taxon>
        <taxon>Hyphomicrobiales</taxon>
        <taxon>Phyllobacteriaceae</taxon>
        <taxon>Aminobacter</taxon>
    </lineage>
</organism>
<gene>
    <name evidence="1" type="ORF">IHE39_16545</name>
</gene>
<dbReference type="Proteomes" id="UP000598227">
    <property type="component" value="Unassembled WGS sequence"/>
</dbReference>
<comment type="caution">
    <text evidence="1">The sequence shown here is derived from an EMBL/GenBank/DDBJ whole genome shotgun (WGS) entry which is preliminary data.</text>
</comment>